<dbReference type="EMBL" id="JACEFO010002250">
    <property type="protein sequence ID" value="KAF8670759.1"/>
    <property type="molecule type" value="Genomic_DNA"/>
</dbReference>
<dbReference type="Gene3D" id="3.40.50.300">
    <property type="entry name" value="P-loop containing nucleotide triphosphate hydrolases"/>
    <property type="match status" value="2"/>
</dbReference>
<dbReference type="PANTHER" id="PTHR10887:SF522">
    <property type="entry name" value="P-LOOP CONTAINING NUCLEOSIDE TRIPHOSPHATE HYDROLASES SUPERFAMILY PROTEIN"/>
    <property type="match status" value="1"/>
</dbReference>
<dbReference type="AlphaFoldDB" id="A0A835AX44"/>
<protein>
    <recommendedName>
        <fullName evidence="5">DNA2/NAM7 helicase-like C-terminal domain-containing protein</fullName>
    </recommendedName>
</protein>
<dbReference type="InterPro" id="IPR045055">
    <property type="entry name" value="DNA2/NAM7-like"/>
</dbReference>
<gene>
    <name evidence="3" type="ORF">HU200_050425</name>
</gene>
<evidence type="ECO:0000313" key="3">
    <source>
        <dbReference type="EMBL" id="KAF8670759.1"/>
    </source>
</evidence>
<dbReference type="CDD" id="cd18808">
    <property type="entry name" value="SF1_C_Upf1"/>
    <property type="match status" value="1"/>
</dbReference>
<sequence length="463" mass="51518">MEALGDSQLLYNMDVDVGYMNDHYVARNGDILILSSFKPEVIEDLLHDGAGLVMVILTDVHHKELTIKDDNSCGLCTMQMGDSIQYLNGKLMQSSLNQSQRHAVIAIISAVCCKHSNLVKLIWGPAGTGKTKTVSTTLWALKSLKFRTLMCSPTNISVAGVCHRYLQAFKDFNGHADKDGLPCSLGDIVLFGNKYKMDITEEIQEVLLDYRVDELGKCFSSSSGWKHRINSVFSILENYDSEHNMLPGDNGHNGTLLLLDFRSQFYAVANNVKECILNLWIHLPRKCFSSEVKSNILDLLDLLKTMCGLLSRGCFSNGYAKTGFCLQSAEKIGSTKPISFAKEWVEARFRCLEKLKFLQSSFALPVDVGNSWQNNMGKITVGVVSPYNSQANAIKVRLGTKYDKCINFDVRVTSIDGFQGEEDDLTILSTVRSNSKGNIGFLSDNHRTNVALTRARCVAKRFV</sequence>
<dbReference type="OrthoDB" id="683330at2759"/>
<dbReference type="GO" id="GO:0004386">
    <property type="term" value="F:helicase activity"/>
    <property type="evidence" value="ECO:0007669"/>
    <property type="project" value="InterPro"/>
</dbReference>
<name>A0A835AX44_9POAL</name>
<dbReference type="InterPro" id="IPR047187">
    <property type="entry name" value="SF1_C_Upf1"/>
</dbReference>
<accession>A0A835AX44</accession>
<dbReference type="PANTHER" id="PTHR10887">
    <property type="entry name" value="DNA2/NAM7 HELICASE FAMILY"/>
    <property type="match status" value="1"/>
</dbReference>
<dbReference type="Pfam" id="PF13086">
    <property type="entry name" value="AAA_11"/>
    <property type="match status" value="1"/>
</dbReference>
<proteinExistence type="predicted"/>
<dbReference type="InterPro" id="IPR041677">
    <property type="entry name" value="DNA2/NAM7_AAA_11"/>
</dbReference>
<dbReference type="SUPFAM" id="SSF52540">
    <property type="entry name" value="P-loop containing nucleoside triphosphate hydrolases"/>
    <property type="match status" value="1"/>
</dbReference>
<evidence type="ECO:0000313" key="4">
    <source>
        <dbReference type="Proteomes" id="UP000636709"/>
    </source>
</evidence>
<dbReference type="InterPro" id="IPR041679">
    <property type="entry name" value="DNA2/NAM7-like_C"/>
</dbReference>
<keyword evidence="4" id="KW-1185">Reference proteome</keyword>
<dbReference type="InterPro" id="IPR027417">
    <property type="entry name" value="P-loop_NTPase"/>
</dbReference>
<evidence type="ECO:0000259" key="1">
    <source>
        <dbReference type="Pfam" id="PF13086"/>
    </source>
</evidence>
<feature type="domain" description="DNA2/NAM7 helicase-like C-terminal" evidence="2">
    <location>
        <begin position="379"/>
        <end position="456"/>
    </location>
</feature>
<reference evidence="3" key="1">
    <citation type="submission" date="2020-07" db="EMBL/GenBank/DDBJ databases">
        <title>Genome sequence and genetic diversity analysis of an under-domesticated orphan crop, white fonio (Digitaria exilis).</title>
        <authorList>
            <person name="Bennetzen J.L."/>
            <person name="Chen S."/>
            <person name="Ma X."/>
            <person name="Wang X."/>
            <person name="Yssel A.E.J."/>
            <person name="Chaluvadi S.R."/>
            <person name="Johnson M."/>
            <person name="Gangashetty P."/>
            <person name="Hamidou F."/>
            <person name="Sanogo M.D."/>
            <person name="Zwaenepoel A."/>
            <person name="Wallace J."/>
            <person name="Van De Peer Y."/>
            <person name="Van Deynze A."/>
        </authorList>
    </citation>
    <scope>NUCLEOTIDE SEQUENCE</scope>
    <source>
        <tissue evidence="3">Leaves</tissue>
    </source>
</reference>
<dbReference type="Pfam" id="PF13087">
    <property type="entry name" value="AAA_12"/>
    <property type="match status" value="1"/>
</dbReference>
<evidence type="ECO:0008006" key="5">
    <source>
        <dbReference type="Google" id="ProtNLM"/>
    </source>
</evidence>
<evidence type="ECO:0000259" key="2">
    <source>
        <dbReference type="Pfam" id="PF13087"/>
    </source>
</evidence>
<comment type="caution">
    <text evidence="3">The sequence shown here is derived from an EMBL/GenBank/DDBJ whole genome shotgun (WGS) entry which is preliminary data.</text>
</comment>
<feature type="domain" description="DNA2/NAM7 helicase helicase" evidence="1">
    <location>
        <begin position="96"/>
        <end position="218"/>
    </location>
</feature>
<organism evidence="3 4">
    <name type="scientific">Digitaria exilis</name>
    <dbReference type="NCBI Taxonomy" id="1010633"/>
    <lineage>
        <taxon>Eukaryota</taxon>
        <taxon>Viridiplantae</taxon>
        <taxon>Streptophyta</taxon>
        <taxon>Embryophyta</taxon>
        <taxon>Tracheophyta</taxon>
        <taxon>Spermatophyta</taxon>
        <taxon>Magnoliopsida</taxon>
        <taxon>Liliopsida</taxon>
        <taxon>Poales</taxon>
        <taxon>Poaceae</taxon>
        <taxon>PACMAD clade</taxon>
        <taxon>Panicoideae</taxon>
        <taxon>Panicodae</taxon>
        <taxon>Paniceae</taxon>
        <taxon>Anthephorinae</taxon>
        <taxon>Digitaria</taxon>
    </lineage>
</organism>
<dbReference type="Proteomes" id="UP000636709">
    <property type="component" value="Unassembled WGS sequence"/>
</dbReference>